<reference evidence="2" key="1">
    <citation type="journal article" date="2022" name="bioRxiv">
        <title>Sequencing and chromosome-scale assembly of the giantPleurodeles waltlgenome.</title>
        <authorList>
            <person name="Brown T."/>
            <person name="Elewa A."/>
            <person name="Iarovenko S."/>
            <person name="Subramanian E."/>
            <person name="Araus A.J."/>
            <person name="Petzold A."/>
            <person name="Susuki M."/>
            <person name="Suzuki K.-i.T."/>
            <person name="Hayashi T."/>
            <person name="Toyoda A."/>
            <person name="Oliveira C."/>
            <person name="Osipova E."/>
            <person name="Leigh N.D."/>
            <person name="Simon A."/>
            <person name="Yun M.H."/>
        </authorList>
    </citation>
    <scope>NUCLEOTIDE SEQUENCE</scope>
    <source>
        <strain evidence="2">20211129_DDA</strain>
        <tissue evidence="2">Liver</tissue>
    </source>
</reference>
<sequence>MDEWTGYAEPGERSQDGDRVGRLSSELRLGSKVTILQGAPNGEIGALKCTTGPGVDHGTGGPSGAAQERGAREHRGVSLAMAWRHIGGSSSRGKRIGVPRCSRGRGKRRGGFGTGEALRSGTRASVRLLPSPLRPPLPPADLRGACRRTRPDRLSFAGRVAPAEHGERQCGGAAAKRRGRPGCAEHTRRQAQGEKKGDGFEAAWDSQALTRPKGAAPKHIGDSPPTAQLRK</sequence>
<feature type="region of interest" description="Disordered" evidence="1">
    <location>
        <begin position="157"/>
        <end position="231"/>
    </location>
</feature>
<proteinExistence type="predicted"/>
<dbReference type="Proteomes" id="UP001066276">
    <property type="component" value="Chromosome 10"/>
</dbReference>
<evidence type="ECO:0000313" key="3">
    <source>
        <dbReference type="Proteomes" id="UP001066276"/>
    </source>
</evidence>
<organism evidence="2 3">
    <name type="scientific">Pleurodeles waltl</name>
    <name type="common">Iberian ribbed newt</name>
    <dbReference type="NCBI Taxonomy" id="8319"/>
    <lineage>
        <taxon>Eukaryota</taxon>
        <taxon>Metazoa</taxon>
        <taxon>Chordata</taxon>
        <taxon>Craniata</taxon>
        <taxon>Vertebrata</taxon>
        <taxon>Euteleostomi</taxon>
        <taxon>Amphibia</taxon>
        <taxon>Batrachia</taxon>
        <taxon>Caudata</taxon>
        <taxon>Salamandroidea</taxon>
        <taxon>Salamandridae</taxon>
        <taxon>Pleurodelinae</taxon>
        <taxon>Pleurodeles</taxon>
    </lineage>
</organism>
<protein>
    <submittedName>
        <fullName evidence="2">Uncharacterized protein</fullName>
    </submittedName>
</protein>
<dbReference type="EMBL" id="JANPWB010000014">
    <property type="protein sequence ID" value="KAJ1100042.1"/>
    <property type="molecule type" value="Genomic_DNA"/>
</dbReference>
<comment type="caution">
    <text evidence="2">The sequence shown here is derived from an EMBL/GenBank/DDBJ whole genome shotgun (WGS) entry which is preliminary data.</text>
</comment>
<name>A0AAV7M936_PLEWA</name>
<feature type="compositionally biased region" description="Basic residues" evidence="1">
    <location>
        <begin position="92"/>
        <end position="110"/>
    </location>
</feature>
<keyword evidence="3" id="KW-1185">Reference proteome</keyword>
<evidence type="ECO:0000313" key="2">
    <source>
        <dbReference type="EMBL" id="KAJ1100042.1"/>
    </source>
</evidence>
<gene>
    <name evidence="2" type="ORF">NDU88_005131</name>
</gene>
<feature type="region of interest" description="Disordered" evidence="1">
    <location>
        <begin position="88"/>
        <end position="120"/>
    </location>
</feature>
<feature type="region of interest" description="Disordered" evidence="1">
    <location>
        <begin position="129"/>
        <end position="148"/>
    </location>
</feature>
<accession>A0AAV7M936</accession>
<feature type="compositionally biased region" description="Basic and acidic residues" evidence="1">
    <location>
        <begin position="183"/>
        <end position="199"/>
    </location>
</feature>
<feature type="region of interest" description="Disordered" evidence="1">
    <location>
        <begin position="1"/>
        <end position="23"/>
    </location>
</feature>
<dbReference type="AlphaFoldDB" id="A0AAV7M936"/>
<feature type="compositionally biased region" description="Basic and acidic residues" evidence="1">
    <location>
        <begin position="10"/>
        <end position="21"/>
    </location>
</feature>
<evidence type="ECO:0000256" key="1">
    <source>
        <dbReference type="SAM" id="MobiDB-lite"/>
    </source>
</evidence>